<dbReference type="GO" id="GO:0006351">
    <property type="term" value="P:DNA-templated transcription"/>
    <property type="evidence" value="ECO:0007669"/>
    <property type="project" value="InterPro"/>
</dbReference>
<evidence type="ECO:0000259" key="10">
    <source>
        <dbReference type="Pfam" id="PF04561"/>
    </source>
</evidence>
<dbReference type="Gene3D" id="2.40.270.10">
    <property type="entry name" value="DNA-directed RNA polymerase, subunit 2, domain 6"/>
    <property type="match status" value="1"/>
</dbReference>
<dbReference type="InterPro" id="IPR007645">
    <property type="entry name" value="RNA_pol_Rpb2_3"/>
</dbReference>
<dbReference type="FunFam" id="3.90.1800.10:FF:000001">
    <property type="entry name" value="DNA-directed RNA polymerase subunit beta"/>
    <property type="match status" value="1"/>
</dbReference>
<feature type="domain" description="RNA polymerase beta subunit protrusion" evidence="11">
    <location>
        <begin position="27"/>
        <end position="517"/>
    </location>
</feature>
<keyword evidence="3" id="KW-0808">Transferase</keyword>
<evidence type="ECO:0000256" key="5">
    <source>
        <dbReference type="ARBA" id="ARBA00023163"/>
    </source>
</evidence>
<dbReference type="InterPro" id="IPR007120">
    <property type="entry name" value="DNA-dir_RNAP_su2_dom"/>
</dbReference>
<evidence type="ECO:0000259" key="9">
    <source>
        <dbReference type="Pfam" id="PF04560"/>
    </source>
</evidence>
<evidence type="ECO:0000256" key="4">
    <source>
        <dbReference type="ARBA" id="ARBA00022695"/>
    </source>
</evidence>
<keyword evidence="4" id="KW-0548">Nucleotidyltransferase</keyword>
<dbReference type="Gene3D" id="2.40.50.100">
    <property type="match status" value="1"/>
</dbReference>
<dbReference type="InterPro" id="IPR015712">
    <property type="entry name" value="DNA-dir_RNA_pol_su2"/>
</dbReference>
<evidence type="ECO:0000259" key="8">
    <source>
        <dbReference type="Pfam" id="PF00562"/>
    </source>
</evidence>
<dbReference type="NCBIfam" id="TIGR02013">
    <property type="entry name" value="rpoB"/>
    <property type="match status" value="1"/>
</dbReference>
<protein>
    <recommendedName>
        <fullName evidence="1">DNA-directed RNA polymerase</fullName>
        <ecNumber evidence="1">2.7.7.6</ecNumber>
    </recommendedName>
</protein>
<dbReference type="InterPro" id="IPR014724">
    <property type="entry name" value="RNA_pol_RPB2_OB-fold"/>
</dbReference>
<dbReference type="Pfam" id="PF04560">
    <property type="entry name" value="RNA_pol_Rpb2_7"/>
    <property type="match status" value="1"/>
</dbReference>
<dbReference type="InterPro" id="IPR007121">
    <property type="entry name" value="RNA_pol_bsu_CS"/>
</dbReference>
<evidence type="ECO:0000256" key="1">
    <source>
        <dbReference type="ARBA" id="ARBA00012418"/>
    </source>
</evidence>
<dbReference type="InterPro" id="IPR007644">
    <property type="entry name" value="RNA_pol_bsu_protrusion"/>
</dbReference>
<gene>
    <name evidence="14" type="ORF">METZ01_LOCUS16635</name>
</gene>
<evidence type="ECO:0000256" key="6">
    <source>
        <dbReference type="ARBA" id="ARBA00048552"/>
    </source>
</evidence>
<feature type="domain" description="RNA polymerase Rpb2" evidence="10">
    <location>
        <begin position="367"/>
        <end position="473"/>
    </location>
</feature>
<evidence type="ECO:0000259" key="12">
    <source>
        <dbReference type="Pfam" id="PF04565"/>
    </source>
</evidence>
<evidence type="ECO:0000313" key="14">
    <source>
        <dbReference type="EMBL" id="SUZ63781.1"/>
    </source>
</evidence>
<feature type="compositionally biased region" description="Acidic residues" evidence="7">
    <location>
        <begin position="1416"/>
        <end position="1427"/>
    </location>
</feature>
<keyword evidence="2" id="KW-0240">DNA-directed RNA polymerase</keyword>
<dbReference type="InterPro" id="IPR010243">
    <property type="entry name" value="RNA_pol_bsu_bac"/>
</dbReference>
<dbReference type="InterPro" id="IPR019462">
    <property type="entry name" value="DNA-dir_RNA_pol_bsu_external_1"/>
</dbReference>
<dbReference type="Gene3D" id="3.90.1100.10">
    <property type="match status" value="2"/>
</dbReference>
<comment type="catalytic activity">
    <reaction evidence="6">
        <text>RNA(n) + a ribonucleoside 5'-triphosphate = RNA(n+1) + diphosphate</text>
        <dbReference type="Rhea" id="RHEA:21248"/>
        <dbReference type="Rhea" id="RHEA-COMP:14527"/>
        <dbReference type="Rhea" id="RHEA-COMP:17342"/>
        <dbReference type="ChEBI" id="CHEBI:33019"/>
        <dbReference type="ChEBI" id="CHEBI:61557"/>
        <dbReference type="ChEBI" id="CHEBI:140395"/>
        <dbReference type="EC" id="2.7.7.6"/>
    </reaction>
</comment>
<dbReference type="EMBL" id="UINC01000925">
    <property type="protein sequence ID" value="SUZ63781.1"/>
    <property type="molecule type" value="Genomic_DNA"/>
</dbReference>
<dbReference type="NCBIfam" id="NF001616">
    <property type="entry name" value="PRK00405.1"/>
    <property type="match status" value="1"/>
</dbReference>
<dbReference type="GO" id="GO:0032549">
    <property type="term" value="F:ribonucleoside binding"/>
    <property type="evidence" value="ECO:0007669"/>
    <property type="project" value="InterPro"/>
</dbReference>
<dbReference type="InterPro" id="IPR037034">
    <property type="entry name" value="RNA_pol_Rpb2_2_sf"/>
</dbReference>
<feature type="domain" description="DNA-directed RNA polymerase beta subunit external 1" evidence="13">
    <location>
        <begin position="610"/>
        <end position="675"/>
    </location>
</feature>
<feature type="region of interest" description="Disordered" evidence="7">
    <location>
        <begin position="1395"/>
        <end position="1427"/>
    </location>
</feature>
<dbReference type="Gene3D" id="2.30.150.10">
    <property type="entry name" value="DNA-directed RNA polymerase, beta subunit, external 1 domain"/>
    <property type="match status" value="1"/>
</dbReference>
<dbReference type="Pfam" id="PF04565">
    <property type="entry name" value="RNA_pol_Rpb2_3"/>
    <property type="match status" value="1"/>
</dbReference>
<dbReference type="InterPro" id="IPR037033">
    <property type="entry name" value="DNA-dir_RNAP_su2_hyb_sf"/>
</dbReference>
<keyword evidence="5" id="KW-0804">Transcription</keyword>
<evidence type="ECO:0000259" key="13">
    <source>
        <dbReference type="Pfam" id="PF10385"/>
    </source>
</evidence>
<feature type="domain" description="RNA polymerase Rpb2" evidence="10">
    <location>
        <begin position="166"/>
        <end position="238"/>
    </location>
</feature>
<feature type="domain" description="DNA-directed RNA polymerase subunit 2 hybrid-binding" evidence="8">
    <location>
        <begin position="736"/>
        <end position="1302"/>
    </location>
</feature>
<dbReference type="SUPFAM" id="SSF64484">
    <property type="entry name" value="beta and beta-prime subunits of DNA dependent RNA-polymerase"/>
    <property type="match status" value="1"/>
</dbReference>
<dbReference type="InterPro" id="IPR042107">
    <property type="entry name" value="DNA-dir_RNA_pol_bsu_ext_1_sf"/>
</dbReference>
<dbReference type="Pfam" id="PF04563">
    <property type="entry name" value="RNA_pol_Rpb2_1"/>
    <property type="match status" value="1"/>
</dbReference>
<dbReference type="EC" id="2.7.7.6" evidence="1"/>
<proteinExistence type="inferred from homology"/>
<accession>A0A381P9Z7</accession>
<name>A0A381P9Z7_9ZZZZ</name>
<dbReference type="Pfam" id="PF00562">
    <property type="entry name" value="RNA_pol_Rpb2_6"/>
    <property type="match status" value="1"/>
</dbReference>
<dbReference type="Pfam" id="PF10385">
    <property type="entry name" value="RNA_pol_Rpb2_45"/>
    <property type="match status" value="1"/>
</dbReference>
<evidence type="ECO:0000256" key="2">
    <source>
        <dbReference type="ARBA" id="ARBA00022478"/>
    </source>
</evidence>
<dbReference type="Gene3D" id="3.90.1110.10">
    <property type="entry name" value="RNA polymerase Rpb2, domain 2"/>
    <property type="match status" value="1"/>
</dbReference>
<organism evidence="14">
    <name type="scientific">marine metagenome</name>
    <dbReference type="NCBI Taxonomy" id="408172"/>
    <lineage>
        <taxon>unclassified sequences</taxon>
        <taxon>metagenomes</taxon>
        <taxon>ecological metagenomes</taxon>
    </lineage>
</organism>
<dbReference type="HAMAP" id="MF_01321">
    <property type="entry name" value="RNApol_bact_RpoB"/>
    <property type="match status" value="1"/>
</dbReference>
<dbReference type="PANTHER" id="PTHR20856">
    <property type="entry name" value="DNA-DIRECTED RNA POLYMERASE I SUBUNIT 2"/>
    <property type="match status" value="1"/>
</dbReference>
<evidence type="ECO:0000256" key="7">
    <source>
        <dbReference type="SAM" id="MobiDB-lite"/>
    </source>
</evidence>
<dbReference type="InterPro" id="IPR007641">
    <property type="entry name" value="RNA_pol_Rpb2_7"/>
</dbReference>
<dbReference type="Pfam" id="PF04561">
    <property type="entry name" value="RNA_pol_Rpb2_2"/>
    <property type="match status" value="2"/>
</dbReference>
<evidence type="ECO:0000259" key="11">
    <source>
        <dbReference type="Pfam" id="PF04563"/>
    </source>
</evidence>
<reference evidence="14" key="1">
    <citation type="submission" date="2018-05" db="EMBL/GenBank/DDBJ databases">
        <authorList>
            <person name="Lanie J.A."/>
            <person name="Ng W.-L."/>
            <person name="Kazmierczak K.M."/>
            <person name="Andrzejewski T.M."/>
            <person name="Davidsen T.M."/>
            <person name="Wayne K.J."/>
            <person name="Tettelin H."/>
            <person name="Glass J.I."/>
            <person name="Rusch D."/>
            <person name="Podicherti R."/>
            <person name="Tsui H.-C.T."/>
            <person name="Winkler M.E."/>
        </authorList>
    </citation>
    <scope>NUCLEOTIDE SEQUENCE</scope>
</reference>
<sequence>MPSTLENRHRIRRSFGKLSAPIKVPHLLKVQLDSFERFLQRDVPPDQRVDKGLEAVFRSVFPVSDFSGSSTLEYVHYRLGDPKYSVEECRVRGVTFACPVRAALRLIVWEKDTESDVKHIRDIKEQDIYLGELPLMTPTGSFIINGTERVIVSQMHKSPGVVFTHDKGKSHSSGKLLYSARVIPQRGSWLDFEFDKKDVLYVRIDRRRKFHATVLLRALGYSDDQLLEYFYQFEKLDISKVKTGEDLETQSYFRVMDPEIILDQRPQLQITDPKSGEVLVKSGQRINKRLLKKLEAAKITRLNVTLNEIKGRIIAKTIFKDGSEEILVPCNTPLTTELLTTLAENGVKEVELLHIGPQKTGSALRDTLELDKVISSEQALIELYKKMKPGDPPTLEAAQLMLENFFFKRERYSLSKVGRLKINEKLELDDPLDNTVLTKVDILETVKYLLELKEGHPNRMIDDIDHLGNRRVRSVGELLETQFRIGLVRMERTIKERMSLQDSETMMLHDIVNAKPVAGAIHEFFGSSQLSQFMDQTNPLSEITHKRRLSALGPGGLTRERAGFDVRDVHSSHYGRICPIETPEGPNIGLIASLATFGRVNEFGFIETPYLKVENGVVTDKVEYLSAIEEEKYSIAQANAKLDKKKAFINDFITSRVGSEFSMVLKENIDYIDISPRQLVSVAAAMIPFLEHDDANRALMGSNMQRQGVPLVKPKAPLVGTGIEHQAALDSGSCVVASRTGVVDNVDAGRVVIQADVDLSSEDTIVPANVDIYHLIKYQRSNQNTCINQRPLVKKGDRVKAGDVIADGACTENGEIALGQNINIAFMPWSGYNFEDSILVSQRLMHEDTFTSVHIDVLDTVARDTKLGKEEITRDIPNVSEEALKNLDESGIIAVGTSVSSKDILVGKVTPKGETQLNPEEKLLRAIFGEKAGDVRDTSLRVPQGVDGVVTDVVVFNREGVERDERTRQIEQELLARYENDHYDEIRIVHSNLVNRILSVAEKKPLAADVLSVQGEVLASKGTKITDEILQQIPLNSTDGIQVTDNKINLKVGTFVRNALQQMYLLENVYQDRCEKVSKGDDLPPGVIRMIKVYIAIKRKLSVGDKMAGRHGNKGVVSIIQPVENMPYMDDGTPVDIVLNPLGVPSRMNVGQVLETHLGRVANGLGKKIEAFLQQNSPAAQIREFLNNVYECEVAKKHFDSMDDQTFLEFVQKYKPGIHMATPVFDGAKETDIHRMAEMSGLSKSGQVWLYDGMTGERFSQKVTVGYAYIMKLHHLVDEKIHARSIGPYSLVTQQPLGGKAQFGGQRFGEMEVWALEAYGAAYTLQELLTVKSDDVLGRNKIYESIVKGRHQLDTGLPESFKVLISELKSLCLNIELLQKSEEDEDILEEIEEISETEDISEDSVQQAETAAPPEEPAEEIEEEVTA</sequence>
<dbReference type="InterPro" id="IPR007642">
    <property type="entry name" value="RNA_pol_Rpb2_2"/>
</dbReference>
<feature type="domain" description="RNA polymerase Rpb2" evidence="9">
    <location>
        <begin position="1304"/>
        <end position="1379"/>
    </location>
</feature>
<dbReference type="GO" id="GO:0003899">
    <property type="term" value="F:DNA-directed RNA polymerase activity"/>
    <property type="evidence" value="ECO:0007669"/>
    <property type="project" value="UniProtKB-EC"/>
</dbReference>
<dbReference type="Gene3D" id="2.40.50.150">
    <property type="match status" value="1"/>
</dbReference>
<dbReference type="GO" id="GO:0000428">
    <property type="term" value="C:DNA-directed RNA polymerase complex"/>
    <property type="evidence" value="ECO:0007669"/>
    <property type="project" value="UniProtKB-KW"/>
</dbReference>
<feature type="domain" description="RNA polymerase Rpb2" evidence="12">
    <location>
        <begin position="532"/>
        <end position="600"/>
    </location>
</feature>
<dbReference type="PROSITE" id="PS01166">
    <property type="entry name" value="RNA_POL_BETA"/>
    <property type="match status" value="1"/>
</dbReference>
<dbReference type="CDD" id="cd00653">
    <property type="entry name" value="RNA_pol_B_RPB2"/>
    <property type="match status" value="1"/>
</dbReference>
<dbReference type="GO" id="GO:0003677">
    <property type="term" value="F:DNA binding"/>
    <property type="evidence" value="ECO:0007669"/>
    <property type="project" value="InterPro"/>
</dbReference>
<evidence type="ECO:0000256" key="3">
    <source>
        <dbReference type="ARBA" id="ARBA00022679"/>
    </source>
</evidence>
<dbReference type="Gene3D" id="3.90.1800.10">
    <property type="entry name" value="RNA polymerase alpha subunit dimerisation domain"/>
    <property type="match status" value="1"/>
</dbReference>